<name>A0ABR0E9L5_ZASCE</name>
<feature type="region of interest" description="Disordered" evidence="1">
    <location>
        <begin position="1"/>
        <end position="46"/>
    </location>
</feature>
<evidence type="ECO:0000256" key="1">
    <source>
        <dbReference type="SAM" id="MobiDB-lite"/>
    </source>
</evidence>
<dbReference type="EMBL" id="JAXOVC010000008">
    <property type="protein sequence ID" value="KAK4498109.1"/>
    <property type="molecule type" value="Genomic_DNA"/>
</dbReference>
<evidence type="ECO:0000313" key="2">
    <source>
        <dbReference type="EMBL" id="KAK4498109.1"/>
    </source>
</evidence>
<organism evidence="2 3">
    <name type="scientific">Zasmidium cellare</name>
    <name type="common">Wine cellar mold</name>
    <name type="synonym">Racodium cellare</name>
    <dbReference type="NCBI Taxonomy" id="395010"/>
    <lineage>
        <taxon>Eukaryota</taxon>
        <taxon>Fungi</taxon>
        <taxon>Dikarya</taxon>
        <taxon>Ascomycota</taxon>
        <taxon>Pezizomycotina</taxon>
        <taxon>Dothideomycetes</taxon>
        <taxon>Dothideomycetidae</taxon>
        <taxon>Mycosphaerellales</taxon>
        <taxon>Mycosphaerellaceae</taxon>
        <taxon>Zasmidium</taxon>
    </lineage>
</organism>
<accession>A0ABR0E9L5</accession>
<comment type="caution">
    <text evidence="2">The sequence shown here is derived from an EMBL/GenBank/DDBJ whole genome shotgun (WGS) entry which is preliminary data.</text>
</comment>
<gene>
    <name evidence="2" type="ORF">PRZ48_010765</name>
</gene>
<evidence type="ECO:0008006" key="4">
    <source>
        <dbReference type="Google" id="ProtNLM"/>
    </source>
</evidence>
<protein>
    <recommendedName>
        <fullName evidence="4">SWIM-type domain-containing protein</fullName>
    </recommendedName>
</protein>
<proteinExistence type="predicted"/>
<dbReference type="Proteomes" id="UP001305779">
    <property type="component" value="Unassembled WGS sequence"/>
</dbReference>
<sequence>MALGRSSKDMQSLDDNGEEAPSTPTRQRHDSAMSPPPAPQKFEGSSVKWNPTQHLCYNNAIHESRPCQCTYHFPSGTQCSHFLTPLQRSRAVYTLDELARTDPREIDPEDLEQLLKTILCETHIERPYLAHELHRTDLALEAVITQISGPYEKDWKRLHSTLRLRHGDPDEEHTWVRWIVLDVLPSSPQDLPARFAWPVPSGKFADVTPTAVSNFYKKTLWSAVEGMQEVDRWRYARGYLLEERRRWEPLERVFGVMRRVVGEEGFSVGVAEGVGVVWGVVEGLWGVLDMPGRKGVYPFDNGTADVQRRRVRNMRKVRKVAFAEGS</sequence>
<keyword evidence="3" id="KW-1185">Reference proteome</keyword>
<evidence type="ECO:0000313" key="3">
    <source>
        <dbReference type="Proteomes" id="UP001305779"/>
    </source>
</evidence>
<reference evidence="2 3" key="1">
    <citation type="journal article" date="2023" name="G3 (Bethesda)">
        <title>A chromosome-level genome assembly of Zasmidium syzygii isolated from banana leaves.</title>
        <authorList>
            <person name="van Westerhoven A.C."/>
            <person name="Mehrabi R."/>
            <person name="Talebi R."/>
            <person name="Steentjes M.B.F."/>
            <person name="Corcolon B."/>
            <person name="Chong P.A."/>
            <person name="Kema G.H.J."/>
            <person name="Seidl M.F."/>
        </authorList>
    </citation>
    <scope>NUCLEOTIDE SEQUENCE [LARGE SCALE GENOMIC DNA]</scope>
    <source>
        <strain evidence="2 3">P124</strain>
    </source>
</reference>